<name>A0A1G4Z5R5_9ENTR</name>
<evidence type="ECO:0008006" key="6">
    <source>
        <dbReference type="Google" id="ProtNLM"/>
    </source>
</evidence>
<gene>
    <name evidence="3" type="ORF">Q8Y70_11325</name>
    <name evidence="2" type="ORF">SAMN02927897_04004</name>
</gene>
<reference evidence="2 4" key="1">
    <citation type="submission" date="2016-10" db="EMBL/GenBank/DDBJ databases">
        <authorList>
            <person name="Varghese N."/>
            <person name="Submissions S."/>
        </authorList>
    </citation>
    <scope>NUCLEOTIDE SEQUENCE [LARGE SCALE GENOMIC DNA]</scope>
    <source>
        <strain evidence="2 4">CGMCC 1.12102</strain>
    </source>
</reference>
<accession>A0A1G4Z5R5</accession>
<evidence type="ECO:0000313" key="5">
    <source>
        <dbReference type="Proteomes" id="UP001302368"/>
    </source>
</evidence>
<proteinExistence type="predicted"/>
<dbReference type="AlphaFoldDB" id="A0A1G4Z5R5"/>
<organism evidence="2 4">
    <name type="scientific">Kosakonia sacchari</name>
    <dbReference type="NCBI Taxonomy" id="1158459"/>
    <lineage>
        <taxon>Bacteria</taxon>
        <taxon>Pseudomonadati</taxon>
        <taxon>Pseudomonadota</taxon>
        <taxon>Gammaproteobacteria</taxon>
        <taxon>Enterobacterales</taxon>
        <taxon>Enterobacteriaceae</taxon>
        <taxon>Kosakonia</taxon>
    </lineage>
</organism>
<dbReference type="RefSeq" id="WP_016495976.1">
    <property type="nucleotide sequence ID" value="NZ_CP040677.1"/>
</dbReference>
<dbReference type="EMBL" id="CP137744">
    <property type="protein sequence ID" value="WOZ79595.1"/>
    <property type="molecule type" value="Genomic_DNA"/>
</dbReference>
<dbReference type="PROSITE" id="PS51257">
    <property type="entry name" value="PROKAR_LIPOPROTEIN"/>
    <property type="match status" value="1"/>
</dbReference>
<evidence type="ECO:0000313" key="4">
    <source>
        <dbReference type="Proteomes" id="UP000183569"/>
    </source>
</evidence>
<evidence type="ECO:0000313" key="3">
    <source>
        <dbReference type="EMBL" id="WOZ79595.1"/>
    </source>
</evidence>
<evidence type="ECO:0000313" key="2">
    <source>
        <dbReference type="EMBL" id="SCX60638.1"/>
    </source>
</evidence>
<sequence length="178" mass="20159">MRKFTLSALLVAGAFLLSACTPGPLGTQRYQAYTGSDATVVYTQANKAHQGLFYFQRYNKEGDCFNSAEMIYISNNMLEGVVDRLFTSRLKGDQYWTLIVQDNSSGRMWIHETAFFLEKGKHYVAISSRGAVEIPADLNITSQDDLDKVYDRYQDKPAKPWNLRRGICKSWLSKAMGS</sequence>
<dbReference type="EMBL" id="FMUI01000015">
    <property type="protein sequence ID" value="SCX60638.1"/>
    <property type="molecule type" value="Genomic_DNA"/>
</dbReference>
<feature type="signal peptide" evidence="1">
    <location>
        <begin position="1"/>
        <end position="19"/>
    </location>
</feature>
<reference evidence="3 5" key="2">
    <citation type="submission" date="2023-10" db="EMBL/GenBank/DDBJ databases">
        <title>Genome sequencing of the isolated polysaccharide-producing bacterium Kosakonia sacchari KS2022.</title>
        <authorList>
            <person name="Yi X."/>
        </authorList>
    </citation>
    <scope>NUCLEOTIDE SEQUENCE [LARGE SCALE GENOMIC DNA]</scope>
    <source>
        <strain evidence="3 5">KS2022</strain>
    </source>
</reference>
<evidence type="ECO:0000256" key="1">
    <source>
        <dbReference type="SAM" id="SignalP"/>
    </source>
</evidence>
<dbReference type="GeneID" id="23845169"/>
<protein>
    <recommendedName>
        <fullName evidence="6">Lipoprotein</fullName>
    </recommendedName>
</protein>
<keyword evidence="1" id="KW-0732">Signal</keyword>
<dbReference type="Proteomes" id="UP001302368">
    <property type="component" value="Chromosome"/>
</dbReference>
<feature type="chain" id="PRO_5032343045" description="Lipoprotein" evidence="1">
    <location>
        <begin position="20"/>
        <end position="178"/>
    </location>
</feature>
<keyword evidence="5" id="KW-1185">Reference proteome</keyword>
<dbReference type="Proteomes" id="UP000183569">
    <property type="component" value="Unassembled WGS sequence"/>
</dbReference>